<keyword evidence="3" id="KW-0479">Metal-binding</keyword>
<feature type="domain" description="TRAM" evidence="6">
    <location>
        <begin position="127"/>
        <end position="190"/>
    </location>
</feature>
<dbReference type="PROSITE" id="PS51918">
    <property type="entry name" value="RADICAL_SAM"/>
    <property type="match status" value="1"/>
</dbReference>
<dbReference type="STRING" id="55544.A0A4D9DJ54"/>
<evidence type="ECO:0000256" key="2">
    <source>
        <dbReference type="ARBA" id="ARBA00022691"/>
    </source>
</evidence>
<dbReference type="GO" id="GO:0016787">
    <property type="term" value="F:hydrolase activity"/>
    <property type="evidence" value="ECO:0007669"/>
    <property type="project" value="UniProtKB-KW"/>
</dbReference>
<proteinExistence type="predicted"/>
<keyword evidence="5" id="KW-0411">Iron-sulfur</keyword>
<dbReference type="InterPro" id="IPR012340">
    <property type="entry name" value="NA-bd_OB-fold"/>
</dbReference>
<reference evidence="8 9" key="1">
    <citation type="submission" date="2019-04" db="EMBL/GenBank/DDBJ databases">
        <title>Draft genome of the big-headed turtle Platysternon megacephalum.</title>
        <authorList>
            <person name="Gong S."/>
        </authorList>
    </citation>
    <scope>NUCLEOTIDE SEQUENCE [LARGE SCALE GENOMIC DNA]</scope>
    <source>
        <strain evidence="8">DO16091913</strain>
        <tissue evidence="8">Muscle</tissue>
    </source>
</reference>
<dbReference type="OrthoDB" id="1730074at2759"/>
<keyword evidence="2" id="KW-0949">S-adenosyl-L-methionine</keyword>
<evidence type="ECO:0000256" key="3">
    <source>
        <dbReference type="ARBA" id="ARBA00022723"/>
    </source>
</evidence>
<dbReference type="GO" id="GO:0046872">
    <property type="term" value="F:metal ion binding"/>
    <property type="evidence" value="ECO:0007669"/>
    <property type="project" value="UniProtKB-KW"/>
</dbReference>
<evidence type="ECO:0000313" key="8">
    <source>
        <dbReference type="EMBL" id="TFJ94993.1"/>
    </source>
</evidence>
<dbReference type="InterPro" id="IPR002792">
    <property type="entry name" value="TRAM_dom"/>
</dbReference>
<feature type="domain" description="Radical SAM core" evidence="7">
    <location>
        <begin position="1"/>
        <end position="125"/>
    </location>
</feature>
<evidence type="ECO:0000256" key="4">
    <source>
        <dbReference type="ARBA" id="ARBA00023004"/>
    </source>
</evidence>
<dbReference type="GO" id="GO:0005829">
    <property type="term" value="C:cytosol"/>
    <property type="evidence" value="ECO:0007669"/>
    <property type="project" value="TreeGrafter"/>
</dbReference>
<keyword evidence="9" id="KW-1185">Reference proteome</keyword>
<evidence type="ECO:0000313" key="9">
    <source>
        <dbReference type="Proteomes" id="UP000297703"/>
    </source>
</evidence>
<dbReference type="Pfam" id="PF18693">
    <property type="entry name" value="TRAM_2"/>
    <property type="match status" value="1"/>
</dbReference>
<accession>A0A4D9DJ54</accession>
<dbReference type="GO" id="GO:0035599">
    <property type="term" value="F:aspartic acid methylthiotransferase activity"/>
    <property type="evidence" value="ECO:0007669"/>
    <property type="project" value="TreeGrafter"/>
</dbReference>
<name>A0A4D9DJ54_9SAUR</name>
<sequence>MAATDKVVPYFDISFQHASNAVLRKMRRFGDPESFVNLIERVRQRVPHAGIRSNFIVGFPGESVDDVDTLMAFLEEARLDAIGVFAYSDEDNTEAATFTDKLEADEIAARRDSVSALADELVAQRAEDRIGEESTMLVEVSGEATVGRVQTQGPEVDGETLVHGVHPVGAVVPVRIVDAQGADLVAEVIE</sequence>
<comment type="caution">
    <text evidence="8">The sequence shown here is derived from an EMBL/GenBank/DDBJ whole genome shotgun (WGS) entry which is preliminary data.</text>
</comment>
<keyword evidence="1" id="KW-0004">4Fe-4S</keyword>
<dbReference type="Proteomes" id="UP000297703">
    <property type="component" value="Unassembled WGS sequence"/>
</dbReference>
<evidence type="ECO:0000256" key="5">
    <source>
        <dbReference type="ARBA" id="ARBA00023014"/>
    </source>
</evidence>
<dbReference type="Gene3D" id="3.80.30.20">
    <property type="entry name" value="tm_1862 like domain"/>
    <property type="match status" value="1"/>
</dbReference>
<evidence type="ECO:0000256" key="1">
    <source>
        <dbReference type="ARBA" id="ARBA00022485"/>
    </source>
</evidence>
<dbReference type="InterPro" id="IPR023404">
    <property type="entry name" value="rSAM_horseshoe"/>
</dbReference>
<evidence type="ECO:0000259" key="6">
    <source>
        <dbReference type="PROSITE" id="PS50926"/>
    </source>
</evidence>
<dbReference type="EMBL" id="QXTE01018259">
    <property type="protein sequence ID" value="TFJ94993.1"/>
    <property type="molecule type" value="Genomic_DNA"/>
</dbReference>
<reference evidence="8 9" key="2">
    <citation type="submission" date="2019-04" db="EMBL/GenBank/DDBJ databases">
        <title>The genome sequence of big-headed turtle.</title>
        <authorList>
            <person name="Gong S."/>
        </authorList>
    </citation>
    <scope>NUCLEOTIDE SEQUENCE [LARGE SCALE GENOMIC DNA]</scope>
    <source>
        <strain evidence="8">DO16091913</strain>
        <tissue evidence="8">Muscle</tissue>
    </source>
</reference>
<dbReference type="InterPro" id="IPR007197">
    <property type="entry name" value="rSAM"/>
</dbReference>
<dbReference type="PROSITE" id="PS50926">
    <property type="entry name" value="TRAM"/>
    <property type="match status" value="1"/>
</dbReference>
<dbReference type="InterPro" id="IPR005840">
    <property type="entry name" value="Ribosomal_uS12_MeSTrfase_RimO"/>
</dbReference>
<dbReference type="GO" id="GO:0051539">
    <property type="term" value="F:4 iron, 4 sulfur cluster binding"/>
    <property type="evidence" value="ECO:0007669"/>
    <property type="project" value="UniProtKB-KW"/>
</dbReference>
<keyword evidence="8" id="KW-0378">Hydrolase</keyword>
<organism evidence="8 9">
    <name type="scientific">Platysternon megacephalum</name>
    <name type="common">big-headed turtle</name>
    <dbReference type="NCBI Taxonomy" id="55544"/>
    <lineage>
        <taxon>Eukaryota</taxon>
        <taxon>Metazoa</taxon>
        <taxon>Chordata</taxon>
        <taxon>Craniata</taxon>
        <taxon>Vertebrata</taxon>
        <taxon>Euteleostomi</taxon>
        <taxon>Archelosauria</taxon>
        <taxon>Testudinata</taxon>
        <taxon>Testudines</taxon>
        <taxon>Cryptodira</taxon>
        <taxon>Durocryptodira</taxon>
        <taxon>Testudinoidea</taxon>
        <taxon>Platysternidae</taxon>
        <taxon>Platysternon</taxon>
    </lineage>
</organism>
<gene>
    <name evidence="8" type="ORF">DR999_PMT23663</name>
</gene>
<dbReference type="PANTHER" id="PTHR43837">
    <property type="entry name" value="RIBOSOMAL PROTEIN S12 METHYLTHIOTRANSFERASE RIMO"/>
    <property type="match status" value="1"/>
</dbReference>
<dbReference type="Pfam" id="PF04055">
    <property type="entry name" value="Radical_SAM"/>
    <property type="match status" value="1"/>
</dbReference>
<dbReference type="PANTHER" id="PTHR43837:SF1">
    <property type="entry name" value="RIBOSOMAL PROTEIN US12 METHYLTHIOTRANSFERASE RIMO"/>
    <property type="match status" value="1"/>
</dbReference>
<dbReference type="Gene3D" id="2.40.50.140">
    <property type="entry name" value="Nucleic acid-binding proteins"/>
    <property type="match status" value="1"/>
</dbReference>
<keyword evidence="4" id="KW-0408">Iron</keyword>
<dbReference type="AlphaFoldDB" id="A0A4D9DJ54"/>
<protein>
    <submittedName>
        <fullName evidence="8">GTP cyclohydrolase</fullName>
    </submittedName>
</protein>
<dbReference type="SUPFAM" id="SSF102114">
    <property type="entry name" value="Radical SAM enzymes"/>
    <property type="match status" value="1"/>
</dbReference>
<evidence type="ECO:0000259" key="7">
    <source>
        <dbReference type="PROSITE" id="PS51918"/>
    </source>
</evidence>
<dbReference type="InterPro" id="IPR058240">
    <property type="entry name" value="rSAM_sf"/>
</dbReference>